<dbReference type="RefSeq" id="WP_006019708.1">
    <property type="nucleotide sequence ID" value="NZ_KB375282.1"/>
</dbReference>
<dbReference type="HOGENOM" id="CLU_071821_1_0_5"/>
<reference evidence="1 2" key="1">
    <citation type="submission" date="2012-04" db="EMBL/GenBank/DDBJ databases">
        <title>The Genome Sequence of Afipia broomeae ATCC 49717.</title>
        <authorList>
            <consortium name="The Broad Institute Genome Sequencing Platform"/>
            <person name="Earl A."/>
            <person name="Ward D."/>
            <person name="Feldgarden M."/>
            <person name="Gevers D."/>
            <person name="Huys G."/>
            <person name="Walker B."/>
            <person name="Young S.K."/>
            <person name="Zeng Q."/>
            <person name="Gargeya S."/>
            <person name="Fitzgerald M."/>
            <person name="Haas B."/>
            <person name="Abouelleil A."/>
            <person name="Alvarado L."/>
            <person name="Arachchi H.M."/>
            <person name="Berlin A."/>
            <person name="Chapman S.B."/>
            <person name="Goldberg J."/>
            <person name="Griggs A."/>
            <person name="Gujja S."/>
            <person name="Hansen M."/>
            <person name="Howarth C."/>
            <person name="Imamovic A."/>
            <person name="Larimer J."/>
            <person name="McCowen C."/>
            <person name="Montmayeur A."/>
            <person name="Murphy C."/>
            <person name="Neiman D."/>
            <person name="Pearson M."/>
            <person name="Priest M."/>
            <person name="Roberts A."/>
            <person name="Saif S."/>
            <person name="Shea T."/>
            <person name="Sisk P."/>
            <person name="Sykes S."/>
            <person name="Wortman J."/>
            <person name="Nusbaum C."/>
            <person name="Birren B."/>
        </authorList>
    </citation>
    <scope>NUCLEOTIDE SEQUENCE [LARGE SCALE GENOMIC DNA]</scope>
    <source>
        <strain evidence="1 2">ATCC 49717</strain>
    </source>
</reference>
<proteinExistence type="predicted"/>
<dbReference type="InterPro" id="IPR029058">
    <property type="entry name" value="AB_hydrolase_fold"/>
</dbReference>
<organism evidence="1 2">
    <name type="scientific">Afipia broomeae ATCC 49717</name>
    <dbReference type="NCBI Taxonomy" id="883078"/>
    <lineage>
        <taxon>Bacteria</taxon>
        <taxon>Pseudomonadati</taxon>
        <taxon>Pseudomonadota</taxon>
        <taxon>Alphaproteobacteria</taxon>
        <taxon>Hyphomicrobiales</taxon>
        <taxon>Nitrobacteraceae</taxon>
        <taxon>Afipia</taxon>
    </lineage>
</organism>
<name>K8PU64_9BRAD</name>
<comment type="caution">
    <text evidence="1">The sequence shown here is derived from an EMBL/GenBank/DDBJ whole genome shotgun (WGS) entry which is preliminary data.</text>
</comment>
<dbReference type="Gene3D" id="3.40.50.1820">
    <property type="entry name" value="alpha/beta hydrolase"/>
    <property type="match status" value="1"/>
</dbReference>
<dbReference type="SUPFAM" id="SSF53474">
    <property type="entry name" value="alpha/beta-Hydrolases"/>
    <property type="match status" value="1"/>
</dbReference>
<gene>
    <name evidence="1" type="ORF">HMPREF9695_00990</name>
</gene>
<evidence type="ECO:0000313" key="1">
    <source>
        <dbReference type="EMBL" id="EKS41898.1"/>
    </source>
</evidence>
<evidence type="ECO:0008006" key="3">
    <source>
        <dbReference type="Google" id="ProtNLM"/>
    </source>
</evidence>
<keyword evidence="2" id="KW-1185">Reference proteome</keyword>
<dbReference type="eggNOG" id="COG1075">
    <property type="taxonomic scope" value="Bacteria"/>
</dbReference>
<evidence type="ECO:0000313" key="2">
    <source>
        <dbReference type="Proteomes" id="UP000001096"/>
    </source>
</evidence>
<accession>K8PU64</accession>
<dbReference type="AlphaFoldDB" id="K8PU64"/>
<dbReference type="PATRIC" id="fig|883078.3.peg.1022"/>
<protein>
    <recommendedName>
        <fullName evidence="3">AB hydrolase-1 domain-containing protein</fullName>
    </recommendedName>
</protein>
<sequence>MTVNESHLATKGRLRPPNLGLFLAEGRGVFELNATLLMAPALLTAPRGDGHPVLVLPGLLASDVSTLILRRYLDLLGFSTHPWGFGRNTGGVYSMRDKLGKLLASVHNATGRKVSLVGWSLGGVYARDLALRMPEMVRYVVTLGSPFAGDISATNAKRVYEMVSGETIEDADIKDIQALSGDLPVPTSSLYTRTDGIVNWRTCLVREAETAENIEITLASHIGIGVNAAALWAVADRLAQKEGEFHPFDRSGPFALAYARPEKENTAG</sequence>
<dbReference type="Proteomes" id="UP000001096">
    <property type="component" value="Unassembled WGS sequence"/>
</dbReference>
<dbReference type="EMBL" id="AGWX01000001">
    <property type="protein sequence ID" value="EKS41898.1"/>
    <property type="molecule type" value="Genomic_DNA"/>
</dbReference>